<sequence>MFDRHRLEQILNADYGYYSGPEPLCEVDDRFQPATADFIRSTLHPELAMLDVGCGSGATILSHADRLGSAVGIDTDADHVRLARRALSASGHTNVRFEQLGFEQATGPDWDDRFDLVICERGPIGYSAESVRVAIRLLKPEGALLVEMIGDLHHQEVAAAWGTRRRQPVNALDTVTVAFDRCDLDIRVAANLITRRFYPDVYEWLKFQCSIWAWSGRPLPEPDDPGLQRFVDRSADNTGRVVTTHHVVVVGGVKRCSK</sequence>
<dbReference type="Gene3D" id="3.40.50.150">
    <property type="entry name" value="Vaccinia Virus protein VP39"/>
    <property type="match status" value="1"/>
</dbReference>
<dbReference type="GO" id="GO:0008168">
    <property type="term" value="F:methyltransferase activity"/>
    <property type="evidence" value="ECO:0007669"/>
    <property type="project" value="TreeGrafter"/>
</dbReference>
<evidence type="ECO:0000313" key="2">
    <source>
        <dbReference type="EMBL" id="GGL70429.1"/>
    </source>
</evidence>
<dbReference type="RefSeq" id="WP_188896299.1">
    <property type="nucleotide sequence ID" value="NZ_BMMZ01000008.1"/>
</dbReference>
<comment type="caution">
    <text evidence="2">The sequence shown here is derived from an EMBL/GenBank/DDBJ whole genome shotgun (WGS) entry which is preliminary data.</text>
</comment>
<keyword evidence="3" id="KW-1185">Reference proteome</keyword>
<dbReference type="CDD" id="cd02440">
    <property type="entry name" value="AdoMet_MTases"/>
    <property type="match status" value="1"/>
</dbReference>
<evidence type="ECO:0000313" key="3">
    <source>
        <dbReference type="Proteomes" id="UP000613840"/>
    </source>
</evidence>
<dbReference type="Pfam" id="PF13847">
    <property type="entry name" value="Methyltransf_31"/>
    <property type="match status" value="1"/>
</dbReference>
<reference evidence="2" key="1">
    <citation type="journal article" date="2014" name="Int. J. Syst. Evol. Microbiol.">
        <title>Complete genome sequence of Corynebacterium casei LMG S-19264T (=DSM 44701T), isolated from a smear-ripened cheese.</title>
        <authorList>
            <consortium name="US DOE Joint Genome Institute (JGI-PGF)"/>
            <person name="Walter F."/>
            <person name="Albersmeier A."/>
            <person name="Kalinowski J."/>
            <person name="Ruckert C."/>
        </authorList>
    </citation>
    <scope>NUCLEOTIDE SEQUENCE</scope>
    <source>
        <strain evidence="2">CGMCC 4.7306</strain>
    </source>
</reference>
<dbReference type="InterPro" id="IPR025714">
    <property type="entry name" value="Methyltranfer_dom"/>
</dbReference>
<protein>
    <recommendedName>
        <fullName evidence="1">Methyltransferase domain-containing protein</fullName>
    </recommendedName>
</protein>
<evidence type="ECO:0000259" key="1">
    <source>
        <dbReference type="Pfam" id="PF13847"/>
    </source>
</evidence>
<dbReference type="InterPro" id="IPR029063">
    <property type="entry name" value="SAM-dependent_MTases_sf"/>
</dbReference>
<dbReference type="Proteomes" id="UP000613840">
    <property type="component" value="Unassembled WGS sequence"/>
</dbReference>
<dbReference type="SUPFAM" id="SSF53335">
    <property type="entry name" value="S-adenosyl-L-methionine-dependent methyltransferases"/>
    <property type="match status" value="1"/>
</dbReference>
<dbReference type="EMBL" id="BMMZ01000008">
    <property type="protein sequence ID" value="GGL70429.1"/>
    <property type="molecule type" value="Genomic_DNA"/>
</dbReference>
<gene>
    <name evidence="2" type="ORF">GCM10011575_31100</name>
</gene>
<dbReference type="AlphaFoldDB" id="A0A917SBQ7"/>
<reference evidence="2" key="2">
    <citation type="submission" date="2020-09" db="EMBL/GenBank/DDBJ databases">
        <authorList>
            <person name="Sun Q."/>
            <person name="Zhou Y."/>
        </authorList>
    </citation>
    <scope>NUCLEOTIDE SEQUENCE</scope>
    <source>
        <strain evidence="2">CGMCC 4.7306</strain>
    </source>
</reference>
<feature type="domain" description="Methyltransferase" evidence="1">
    <location>
        <begin position="44"/>
        <end position="157"/>
    </location>
</feature>
<organism evidence="2 3">
    <name type="scientific">Microlunatus endophyticus</name>
    <dbReference type="NCBI Taxonomy" id="1716077"/>
    <lineage>
        <taxon>Bacteria</taxon>
        <taxon>Bacillati</taxon>
        <taxon>Actinomycetota</taxon>
        <taxon>Actinomycetes</taxon>
        <taxon>Propionibacteriales</taxon>
        <taxon>Propionibacteriaceae</taxon>
        <taxon>Microlunatus</taxon>
    </lineage>
</organism>
<proteinExistence type="predicted"/>
<name>A0A917SBQ7_9ACTN</name>
<dbReference type="PANTHER" id="PTHR43464">
    <property type="entry name" value="METHYLTRANSFERASE"/>
    <property type="match status" value="1"/>
</dbReference>
<accession>A0A917SBQ7</accession>